<keyword evidence="2" id="KW-0694">RNA-binding</keyword>
<dbReference type="AlphaFoldDB" id="A0A9D5DC67"/>
<evidence type="ECO:0000256" key="2">
    <source>
        <dbReference type="ARBA" id="ARBA00022884"/>
    </source>
</evidence>
<dbReference type="Pfam" id="PF17780">
    <property type="entry name" value="OCRE"/>
    <property type="match status" value="1"/>
</dbReference>
<dbReference type="InterPro" id="IPR000467">
    <property type="entry name" value="G_patch_dom"/>
</dbReference>
<dbReference type="EMBL" id="JAGGNH010000001">
    <property type="protein sequence ID" value="KAJ0989030.1"/>
    <property type="molecule type" value="Genomic_DNA"/>
</dbReference>
<feature type="region of interest" description="Disordered" evidence="4">
    <location>
        <begin position="411"/>
        <end position="431"/>
    </location>
</feature>
<evidence type="ECO:0000313" key="6">
    <source>
        <dbReference type="EMBL" id="KAJ0989030.1"/>
    </source>
</evidence>
<dbReference type="GO" id="GO:0003723">
    <property type="term" value="F:RNA binding"/>
    <property type="evidence" value="ECO:0007669"/>
    <property type="project" value="UniProtKB-KW"/>
</dbReference>
<comment type="subcellular location">
    <subcellularLocation>
        <location evidence="1">Nucleus</location>
    </subcellularLocation>
</comment>
<keyword evidence="3" id="KW-0539">Nucleus</keyword>
<dbReference type="CDD" id="cd16074">
    <property type="entry name" value="OCRE"/>
    <property type="match status" value="1"/>
</dbReference>
<comment type="caution">
    <text evidence="6">The sequence shown here is derived from an EMBL/GenBank/DDBJ whole genome shotgun (WGS) entry which is preliminary data.</text>
</comment>
<evidence type="ECO:0000313" key="7">
    <source>
        <dbReference type="Proteomes" id="UP001085076"/>
    </source>
</evidence>
<evidence type="ECO:0000256" key="3">
    <source>
        <dbReference type="ARBA" id="ARBA00023242"/>
    </source>
</evidence>
<keyword evidence="7" id="KW-1185">Reference proteome</keyword>
<accession>A0A9D5DC67</accession>
<proteinExistence type="predicted"/>
<evidence type="ECO:0000259" key="5">
    <source>
        <dbReference type="PROSITE" id="PS50174"/>
    </source>
</evidence>
<dbReference type="GO" id="GO:0005634">
    <property type="term" value="C:nucleus"/>
    <property type="evidence" value="ECO:0007669"/>
    <property type="project" value="UniProtKB-SubCell"/>
</dbReference>
<reference evidence="6" key="2">
    <citation type="journal article" date="2022" name="Hortic Res">
        <title>The genome of Dioscorea zingiberensis sheds light on the biosynthesis, origin and evolution of the medicinally important diosgenin saponins.</title>
        <authorList>
            <person name="Li Y."/>
            <person name="Tan C."/>
            <person name="Li Z."/>
            <person name="Guo J."/>
            <person name="Li S."/>
            <person name="Chen X."/>
            <person name="Wang C."/>
            <person name="Dai X."/>
            <person name="Yang H."/>
            <person name="Song W."/>
            <person name="Hou L."/>
            <person name="Xu J."/>
            <person name="Tong Z."/>
            <person name="Xu A."/>
            <person name="Yuan X."/>
            <person name="Wang W."/>
            <person name="Yang Q."/>
            <person name="Chen L."/>
            <person name="Sun Z."/>
            <person name="Wang K."/>
            <person name="Pan B."/>
            <person name="Chen J."/>
            <person name="Bao Y."/>
            <person name="Liu F."/>
            <person name="Qi X."/>
            <person name="Gang D.R."/>
            <person name="Wen J."/>
            <person name="Li J."/>
        </authorList>
    </citation>
    <scope>NUCLEOTIDE SEQUENCE</scope>
    <source>
        <strain evidence="6">Dzin_1.0</strain>
    </source>
</reference>
<dbReference type="OrthoDB" id="4822at2759"/>
<dbReference type="Proteomes" id="UP001085076">
    <property type="component" value="Miscellaneous, Linkage group lg01"/>
</dbReference>
<evidence type="ECO:0000256" key="1">
    <source>
        <dbReference type="ARBA" id="ARBA00004123"/>
    </source>
</evidence>
<dbReference type="PANTHER" id="PTHR13948:SF38">
    <property type="entry name" value="D111_G-PATCH DOMAIN-CONTAINING PROTEIN"/>
    <property type="match status" value="1"/>
</dbReference>
<dbReference type="GO" id="GO:0000398">
    <property type="term" value="P:mRNA splicing, via spliceosome"/>
    <property type="evidence" value="ECO:0007669"/>
    <property type="project" value="TreeGrafter"/>
</dbReference>
<dbReference type="SMART" id="SM00443">
    <property type="entry name" value="G_patch"/>
    <property type="match status" value="1"/>
</dbReference>
<feature type="domain" description="G-patch" evidence="5">
    <location>
        <begin position="432"/>
        <end position="478"/>
    </location>
</feature>
<sequence length="482" mass="53625">MEEEVEAQRGGVMVGFTEEKASLGDCSFIWDEESKLYFHAGTGFYHDPNAGWYYSSRDGLYYTFENGAYVLLQCNEDKEEGSDPQCTNYVSSEHEPVQDQPCLLENTTDDETLNQHPPSEWLEETLIDLYLAGYSNSETYVDNSTLSLNREGKMNSSSELEPDQVNIAKLTDCECGIMLQQNDGTTQSPEDIQDEPESSGVIAEEGSLRDEENWLAQYGQVVRSEDALLPSFPTVELWDWEMFSETTRKHLVCRLTGRLVKRTSKPHPSMPAGGVLLKTAAICEVHLDLVRVASGKVYRLRSPSTKYLTSVSTYDSSNPTKDWGFPDLDVEKYKNPSSNVSEACGSNISNTVTCDKSSASVRLLPDTTYDQKRSTSYRDRAAERRKLHGGFGVGPGEKSVLCNRRFSEAESSSEFSDTTEAEAGDSNTPFREGSYARRILESMGWKEGEALGSSTKGILEPVQAIGNRGFAGLGWSHPQREN</sequence>
<dbReference type="PROSITE" id="PS50174">
    <property type="entry name" value="G_PATCH"/>
    <property type="match status" value="1"/>
</dbReference>
<reference evidence="6" key="1">
    <citation type="submission" date="2021-03" db="EMBL/GenBank/DDBJ databases">
        <authorList>
            <person name="Li Z."/>
            <person name="Yang C."/>
        </authorList>
    </citation>
    <scope>NUCLEOTIDE SEQUENCE</scope>
    <source>
        <strain evidence="6">Dzin_1.0</strain>
        <tissue evidence="6">Leaf</tissue>
    </source>
</reference>
<name>A0A9D5DC67_9LILI</name>
<organism evidence="6 7">
    <name type="scientific">Dioscorea zingiberensis</name>
    <dbReference type="NCBI Taxonomy" id="325984"/>
    <lineage>
        <taxon>Eukaryota</taxon>
        <taxon>Viridiplantae</taxon>
        <taxon>Streptophyta</taxon>
        <taxon>Embryophyta</taxon>
        <taxon>Tracheophyta</taxon>
        <taxon>Spermatophyta</taxon>
        <taxon>Magnoliopsida</taxon>
        <taxon>Liliopsida</taxon>
        <taxon>Dioscoreales</taxon>
        <taxon>Dioscoreaceae</taxon>
        <taxon>Dioscorea</taxon>
    </lineage>
</organism>
<evidence type="ECO:0000256" key="4">
    <source>
        <dbReference type="SAM" id="MobiDB-lite"/>
    </source>
</evidence>
<dbReference type="InterPro" id="IPR041591">
    <property type="entry name" value="OCRE"/>
</dbReference>
<dbReference type="Pfam" id="PF01585">
    <property type="entry name" value="G-patch"/>
    <property type="match status" value="1"/>
</dbReference>
<dbReference type="PANTHER" id="PTHR13948">
    <property type="entry name" value="RNA-BINDING PROTEIN"/>
    <property type="match status" value="1"/>
</dbReference>
<gene>
    <name evidence="6" type="ORF">J5N97_007386</name>
</gene>
<protein>
    <recommendedName>
        <fullName evidence="5">G-patch domain-containing protein</fullName>
    </recommendedName>
</protein>